<dbReference type="FunFam" id="3.40.50.300:FF:000049">
    <property type="entry name" value="Dynein, axonemal, heavy chain 5"/>
    <property type="match status" value="1"/>
</dbReference>
<keyword evidence="6" id="KW-0677">Repeat</keyword>
<keyword evidence="14" id="KW-0206">Cytoskeleton</keyword>
<dbReference type="InterPro" id="IPR026983">
    <property type="entry name" value="DHC"/>
</dbReference>
<dbReference type="Pfam" id="PF12781">
    <property type="entry name" value="AAA_9"/>
    <property type="match status" value="1"/>
</dbReference>
<dbReference type="Pfam" id="PF17852">
    <property type="entry name" value="Dynein_AAA_lid"/>
    <property type="match status" value="2"/>
</dbReference>
<dbReference type="Gene3D" id="1.10.8.710">
    <property type="match status" value="1"/>
</dbReference>
<dbReference type="GO" id="GO:0045505">
    <property type="term" value="F:dynein intermediate chain binding"/>
    <property type="evidence" value="ECO:0007669"/>
    <property type="project" value="InterPro"/>
</dbReference>
<dbReference type="FunFam" id="1.20.920.20:FF:000001">
    <property type="entry name" value="dynein heavy chain 2, axonemal"/>
    <property type="match status" value="1"/>
</dbReference>
<dbReference type="InterPro" id="IPR003593">
    <property type="entry name" value="AAA+_ATPase"/>
</dbReference>
<dbReference type="FunFam" id="3.40.50.300:FF:002141">
    <property type="entry name" value="Dynein heavy chain"/>
    <property type="match status" value="1"/>
</dbReference>
<dbReference type="GO" id="GO:0007018">
    <property type="term" value="P:microtubule-based movement"/>
    <property type="evidence" value="ECO:0007669"/>
    <property type="project" value="InterPro"/>
</dbReference>
<dbReference type="InterPro" id="IPR024743">
    <property type="entry name" value="Dynein_HC_stalk"/>
</dbReference>
<keyword evidence="5" id="KW-0493">Microtubule</keyword>
<dbReference type="InterPro" id="IPR024317">
    <property type="entry name" value="Dynein_heavy_chain_D4_dom"/>
</dbReference>
<comment type="subcellular location">
    <subcellularLocation>
        <location evidence="1">Cell projection</location>
        <location evidence="1">Cilium</location>
        <location evidence="1">Flagellum</location>
    </subcellularLocation>
    <subcellularLocation>
        <location evidence="2">Cytoplasm</location>
        <location evidence="2">Cytoskeleton</location>
        <location evidence="2">Cilium axoneme</location>
    </subcellularLocation>
</comment>
<dbReference type="InterPro" id="IPR043160">
    <property type="entry name" value="Dynein_C_barrel"/>
</dbReference>
<dbReference type="Gene3D" id="1.10.8.1220">
    <property type="match status" value="1"/>
</dbReference>
<proteinExistence type="inferred from homology"/>
<evidence type="ECO:0000256" key="5">
    <source>
        <dbReference type="ARBA" id="ARBA00022701"/>
    </source>
</evidence>
<dbReference type="Gene3D" id="1.20.920.30">
    <property type="match status" value="1"/>
</dbReference>
<dbReference type="Gene3D" id="1.10.472.130">
    <property type="match status" value="1"/>
</dbReference>
<dbReference type="FunFam" id="3.40.50.300:FF:000362">
    <property type="entry name" value="Dynein, axonemal, heavy chain 6"/>
    <property type="match status" value="1"/>
</dbReference>
<evidence type="ECO:0000256" key="12">
    <source>
        <dbReference type="ARBA" id="ARBA00023069"/>
    </source>
</evidence>
<accession>A0A0G4IZQ4</accession>
<evidence type="ECO:0000256" key="11">
    <source>
        <dbReference type="ARBA" id="ARBA00023054"/>
    </source>
</evidence>
<evidence type="ECO:0000313" key="19">
    <source>
        <dbReference type="EMBL" id="CEP00838.1"/>
    </source>
</evidence>
<feature type="domain" description="AAA+ ATPase" evidence="18">
    <location>
        <begin position="1330"/>
        <end position="1476"/>
    </location>
</feature>
<evidence type="ECO:0000256" key="4">
    <source>
        <dbReference type="ARBA" id="ARBA00022490"/>
    </source>
</evidence>
<dbReference type="Pfam" id="PF03028">
    <property type="entry name" value="Dynein_heavy"/>
    <property type="match status" value="1"/>
</dbReference>
<dbReference type="SMART" id="SM00382">
    <property type="entry name" value="AAA"/>
    <property type="match status" value="4"/>
</dbReference>
<dbReference type="GO" id="GO:0030286">
    <property type="term" value="C:dynein complex"/>
    <property type="evidence" value="ECO:0007669"/>
    <property type="project" value="UniProtKB-KW"/>
</dbReference>
<dbReference type="GO" id="GO:0005524">
    <property type="term" value="F:ATP binding"/>
    <property type="evidence" value="ECO:0007669"/>
    <property type="project" value="UniProtKB-KW"/>
</dbReference>
<organism evidence="19 20">
    <name type="scientific">Plasmodiophora brassicae</name>
    <name type="common">Clubroot disease agent</name>
    <dbReference type="NCBI Taxonomy" id="37360"/>
    <lineage>
        <taxon>Eukaryota</taxon>
        <taxon>Sar</taxon>
        <taxon>Rhizaria</taxon>
        <taxon>Endomyxa</taxon>
        <taxon>Phytomyxea</taxon>
        <taxon>Plasmodiophorida</taxon>
        <taxon>Plasmodiophoridae</taxon>
        <taxon>Plasmodiophora</taxon>
    </lineage>
</organism>
<dbReference type="InterPro" id="IPR041228">
    <property type="entry name" value="Dynein_C"/>
</dbReference>
<protein>
    <recommendedName>
        <fullName evidence="18">AAA+ ATPase domain-containing protein</fullName>
    </recommendedName>
</protein>
<evidence type="ECO:0000256" key="7">
    <source>
        <dbReference type="ARBA" id="ARBA00022741"/>
    </source>
</evidence>
<feature type="coiled-coil region" evidence="16">
    <location>
        <begin position="2831"/>
        <end position="2865"/>
    </location>
</feature>
<dbReference type="FunFam" id="1.20.920.30:FF:000005">
    <property type="entry name" value="Dynein, axonemal, heavy chain 2"/>
    <property type="match status" value="1"/>
</dbReference>
<evidence type="ECO:0000259" key="18">
    <source>
        <dbReference type="SMART" id="SM00382"/>
    </source>
</evidence>
<evidence type="ECO:0000256" key="16">
    <source>
        <dbReference type="SAM" id="Coils"/>
    </source>
</evidence>
<evidence type="ECO:0000256" key="3">
    <source>
        <dbReference type="ARBA" id="ARBA00008887"/>
    </source>
</evidence>
<evidence type="ECO:0000256" key="2">
    <source>
        <dbReference type="ARBA" id="ARBA00004430"/>
    </source>
</evidence>
<comment type="similarity">
    <text evidence="3">Belongs to the dynein heavy chain family.</text>
</comment>
<dbReference type="Gene3D" id="1.20.140.100">
    <property type="entry name" value="Dynein heavy chain, N-terminal domain 2"/>
    <property type="match status" value="1"/>
</dbReference>
<dbReference type="Gene3D" id="3.40.50.300">
    <property type="entry name" value="P-loop containing nucleotide triphosphate hydrolases"/>
    <property type="match status" value="5"/>
</dbReference>
<dbReference type="InterPro" id="IPR043157">
    <property type="entry name" value="Dynein_AAA1S"/>
</dbReference>
<evidence type="ECO:0000256" key="6">
    <source>
        <dbReference type="ARBA" id="ARBA00022737"/>
    </source>
</evidence>
<evidence type="ECO:0000256" key="10">
    <source>
        <dbReference type="ARBA" id="ARBA00023017"/>
    </source>
</evidence>
<dbReference type="InterPro" id="IPR027417">
    <property type="entry name" value="P-loop_NTPase"/>
</dbReference>
<keyword evidence="13" id="KW-0505">Motor protein</keyword>
<dbReference type="Gene3D" id="1.20.58.1120">
    <property type="match status" value="1"/>
</dbReference>
<feature type="domain" description="AAA+ ATPase" evidence="18">
    <location>
        <begin position="2366"/>
        <end position="2523"/>
    </location>
</feature>
<evidence type="ECO:0000256" key="13">
    <source>
        <dbReference type="ARBA" id="ARBA00023175"/>
    </source>
</evidence>
<dbReference type="OrthoDB" id="537704at2759"/>
<dbReference type="GO" id="GO:0005874">
    <property type="term" value="C:microtubule"/>
    <property type="evidence" value="ECO:0007669"/>
    <property type="project" value="UniProtKB-KW"/>
</dbReference>
<feature type="compositionally biased region" description="Polar residues" evidence="17">
    <location>
        <begin position="65"/>
        <end position="78"/>
    </location>
</feature>
<dbReference type="GO" id="GO:0031514">
    <property type="term" value="C:motile cilium"/>
    <property type="evidence" value="ECO:0007669"/>
    <property type="project" value="UniProtKB-SubCell"/>
</dbReference>
<reference evidence="19 20" key="1">
    <citation type="submission" date="2015-02" db="EMBL/GenBank/DDBJ databases">
        <authorList>
            <person name="Chooi Y.-H."/>
        </authorList>
    </citation>
    <scope>NUCLEOTIDE SEQUENCE [LARGE SCALE GENOMIC DNA]</scope>
    <source>
        <strain evidence="19">E3</strain>
    </source>
</reference>
<dbReference type="Gene3D" id="1.20.920.20">
    <property type="match status" value="1"/>
</dbReference>
<evidence type="ECO:0000256" key="9">
    <source>
        <dbReference type="ARBA" id="ARBA00022846"/>
    </source>
</evidence>
<feature type="domain" description="AAA+ ATPase" evidence="18">
    <location>
        <begin position="2012"/>
        <end position="2160"/>
    </location>
</feature>
<feature type="region of interest" description="Disordered" evidence="17">
    <location>
        <begin position="1"/>
        <end position="98"/>
    </location>
</feature>
<evidence type="ECO:0000256" key="15">
    <source>
        <dbReference type="ARBA" id="ARBA00023273"/>
    </source>
</evidence>
<evidence type="ECO:0000256" key="17">
    <source>
        <dbReference type="SAM" id="MobiDB-lite"/>
    </source>
</evidence>
<keyword evidence="10" id="KW-0243">Dynein</keyword>
<dbReference type="Pfam" id="PF12780">
    <property type="entry name" value="AAA_8"/>
    <property type="match status" value="1"/>
</dbReference>
<dbReference type="FunFam" id="1.20.58.1120:FF:000007">
    <property type="entry name" value="Dynein heavy chain 4"/>
    <property type="match status" value="1"/>
</dbReference>
<dbReference type="Pfam" id="PF12777">
    <property type="entry name" value="MT"/>
    <property type="match status" value="1"/>
</dbReference>
<gene>
    <name evidence="19" type="ORF">PBRA_008150</name>
</gene>
<keyword evidence="7" id="KW-0547">Nucleotide-binding</keyword>
<dbReference type="STRING" id="37360.A0A0G4IZQ4"/>
<dbReference type="OMA" id="VESFDWQ"/>
<dbReference type="InterPro" id="IPR042228">
    <property type="entry name" value="Dynein_linker_3"/>
</dbReference>
<dbReference type="FunFam" id="1.10.8.720:FF:000001">
    <property type="entry name" value="dynein heavy chain 7, axonemal"/>
    <property type="match status" value="1"/>
</dbReference>
<keyword evidence="15" id="KW-0966">Cell projection</keyword>
<keyword evidence="20" id="KW-1185">Reference proteome</keyword>
<dbReference type="PANTHER" id="PTHR22878">
    <property type="entry name" value="DYNEIN HEAVY CHAIN 6, AXONEMAL-LIKE-RELATED"/>
    <property type="match status" value="1"/>
</dbReference>
<dbReference type="FunFam" id="3.20.180.20:FF:000003">
    <property type="entry name" value="Dynein heavy chain 12, axonemal"/>
    <property type="match status" value="1"/>
</dbReference>
<dbReference type="InterPro" id="IPR042222">
    <property type="entry name" value="Dynein_2_N"/>
</dbReference>
<dbReference type="Gene3D" id="1.10.287.2620">
    <property type="match status" value="1"/>
</dbReference>
<dbReference type="Pfam" id="PF12775">
    <property type="entry name" value="AAA_7"/>
    <property type="match status" value="1"/>
</dbReference>
<dbReference type="Pfam" id="PF17857">
    <property type="entry name" value="AAA_lid_1"/>
    <property type="match status" value="1"/>
</dbReference>
<dbReference type="FunFam" id="1.10.8.710:FF:000004">
    <property type="entry name" value="Dynein axonemal heavy chain 6"/>
    <property type="match status" value="1"/>
</dbReference>
<dbReference type="Gene3D" id="3.10.490.20">
    <property type="match status" value="1"/>
</dbReference>
<dbReference type="EMBL" id="CDSF01000103">
    <property type="protein sequence ID" value="CEP00838.1"/>
    <property type="molecule type" value="Genomic_DNA"/>
</dbReference>
<dbReference type="Pfam" id="PF18199">
    <property type="entry name" value="Dynein_C"/>
    <property type="match status" value="1"/>
</dbReference>
<feature type="coiled-coil region" evidence="16">
    <location>
        <begin position="1042"/>
        <end position="1069"/>
    </location>
</feature>
<dbReference type="InterPro" id="IPR004273">
    <property type="entry name" value="Dynein_heavy_D6_P-loop"/>
</dbReference>
<dbReference type="InterPro" id="IPR035699">
    <property type="entry name" value="AAA_6"/>
</dbReference>
<dbReference type="InterPro" id="IPR035706">
    <property type="entry name" value="AAA_9"/>
</dbReference>
<dbReference type="InterPro" id="IPR041658">
    <property type="entry name" value="AAA_lid_11"/>
</dbReference>
<evidence type="ECO:0000313" key="20">
    <source>
        <dbReference type="Proteomes" id="UP000039324"/>
    </source>
</evidence>
<name>A0A0G4IZQ4_PLABS</name>
<dbReference type="Gene3D" id="6.10.140.1060">
    <property type="match status" value="1"/>
</dbReference>
<dbReference type="Proteomes" id="UP000039324">
    <property type="component" value="Unassembled WGS sequence"/>
</dbReference>
<dbReference type="InterPro" id="IPR042219">
    <property type="entry name" value="AAA_lid_11_sf"/>
</dbReference>
<keyword evidence="9" id="KW-0282">Flagellum</keyword>
<dbReference type="FunFam" id="3.10.490.20:FF:000005">
    <property type="entry name" value="Dynein axonemal heavy chain 6"/>
    <property type="match status" value="1"/>
</dbReference>
<dbReference type="Pfam" id="PF08393">
    <property type="entry name" value="DHC_N2"/>
    <property type="match status" value="1"/>
</dbReference>
<dbReference type="FunFam" id="1.20.140.100:FF:000004">
    <property type="entry name" value="Dynein axonemal heavy chain 6"/>
    <property type="match status" value="1"/>
</dbReference>
<dbReference type="Gene3D" id="1.20.1270.280">
    <property type="match status" value="1"/>
</dbReference>
<feature type="domain" description="AAA+ ATPase" evidence="18">
    <location>
        <begin position="1611"/>
        <end position="1748"/>
    </location>
</feature>
<feature type="compositionally biased region" description="Low complexity" evidence="17">
    <location>
        <begin position="19"/>
        <end position="29"/>
    </location>
</feature>
<feature type="region of interest" description="Disordered" evidence="17">
    <location>
        <begin position="1856"/>
        <end position="1895"/>
    </location>
</feature>
<keyword evidence="4" id="KW-0963">Cytoplasm</keyword>
<evidence type="ECO:0000256" key="8">
    <source>
        <dbReference type="ARBA" id="ARBA00022840"/>
    </source>
</evidence>
<dbReference type="GO" id="GO:0008569">
    <property type="term" value="F:minus-end-directed microtubule motor activity"/>
    <property type="evidence" value="ECO:0007669"/>
    <property type="project" value="InterPro"/>
</dbReference>
<keyword evidence="8" id="KW-0067">ATP-binding</keyword>
<dbReference type="Gene3D" id="1.10.8.720">
    <property type="entry name" value="Region D6 of dynein motor"/>
    <property type="match status" value="1"/>
</dbReference>
<dbReference type="GO" id="GO:0051959">
    <property type="term" value="F:dynein light intermediate chain binding"/>
    <property type="evidence" value="ECO:0007669"/>
    <property type="project" value="InterPro"/>
</dbReference>
<dbReference type="PANTHER" id="PTHR22878:SF68">
    <property type="entry name" value="DYNEIN HEAVY CHAIN 6, AXONEMAL-LIKE"/>
    <property type="match status" value="1"/>
</dbReference>
<keyword evidence="11 16" id="KW-0175">Coiled coil</keyword>
<evidence type="ECO:0000256" key="14">
    <source>
        <dbReference type="ARBA" id="ARBA00023212"/>
    </source>
</evidence>
<dbReference type="InterPro" id="IPR041466">
    <property type="entry name" value="Dynein_AAA5_ext"/>
</dbReference>
<dbReference type="SUPFAM" id="SSF52540">
    <property type="entry name" value="P-loop containing nucleoside triphosphate hydrolases"/>
    <property type="match status" value="4"/>
</dbReference>
<sequence>MDDSQALQRSLRARLVRQGGPSPIGIPPIKAARREQHAQSGRSPRAASPPPAPALKRFDEVGTPSVGQTNQQQRSAQAKGNDKERAGPGRKAQRPAPEATSPFAFIDEVIANPNTDRFVYLTARGPYDLQVVDHTQINPDEYYTMSRSGITHFFHGETTFDHLGQWEREYFLFSRIMRIRFFAQFRMWKAFFYWKKHIRSTKTAKCQGVLVDNLLILNDHLRDPLLRLRETLVEVSSLDLFHVDRWTTVALPEFAANQAKRLEAVRQQLQTLHDSAHHTVATACDQDLNEFLIQNGFRQAHGGEAHHEAIDATVKISHAERAAIRSECRKLTKFIKLADYFLIDTLVTLSKHCTKQLWDALQDVHPDNAMSSGDEGDRATDDAADALGAGVGASKPEPIFSVEVLVDGDKFTFKPSLAEFQSALQTTVAEAVKVAMNSARLINEHDLQQYTQTHADDNGGAGEDADDENALQSIVASDRDFQASLNGIQTAMAVAFQGAREFTRTLDPFLKIYLEPQLDLQAFKDAQVQAFADLIDTFTGQIASFQAMPLSSEVGIIRVESENLKKVLLPAPEARLADVQNVLPVLARDKSAQLLETLRAYHADISKIPDSVDDFVAFMAHLTRANEHADVLDDEFQAILAMYGLIEEHAIRVPDGDGAIFDKLAQTRQTLKTTVQLAEASIEDNISRFSKELQTEIPILVKNVAKVEDRLNDPCLSDPMASVDDVLRFVEAQNAELTRLEALSRKYQYYQEVLEVEITQFEQMDAVRQDMDVKVDLFKAMADWRAKTDTWKQRKFADVDVDAIADELKRFLKTAMKASRMLEGNPVVPIFKSAVIAFQKAMPIVVDLRNASLADRHWAEIQQLINYDIPADPEFTLGTLIDIDAMKHGASINAISVKAVQEAGLSAMLDKVVNTWKDLDFNLVPYKDQKDVWILGSLEDIIASLDESLVSINTISGSRYVEPIRKTVQEWNRKLLLFQEIIDEWITCQRKWRYLETIFSAQDIVRQLPEDSKLFMIVNKSWHEIMKRTADDPNALKAATSYPGLRETLQQHNATLDRIEKRLEDYLETKRQSFPRFYFLSNDELLEILAQSKNVRAVQPHLRKCFDNIVSLDFGKDPKSTDILAMNSSEGERVPLGKNLKARGSVELWLCALETDMVKSLHKFMKQGVIDYDDTERSEWVLRQFGQVVMTVSQIAWARGCEQALRSEAPVASMRAWYDTQVKQLAQLTKLVRLDLSSIDRQKVVALVTTDVHARDVVKSLLDDAVDSNNDFRWQQQLRFYWDVDRDDCAVRQVNAQFDYGYEYMGVTSRLVITPLTDRCWMTITGALHIKLGCSPAGPAGTGKTESVKDLAKALGTQCVVFNCSDQIDYKMMGKLFSGLAQSGAWACLDEFNRIDIEVLSVIAQQLLQIRQALLQSASEFLFMDRTIALKPNCGVMITMNPGYAGRTELPDNLKVLFRPVAMMIPDYALIAEIMLFAEGFDTAQVLSKKMVKLYKLSSEQLSQQDHYDFGMRAVKSVLVMAGALKRSQPNLNEDAVLIRAMRDSNVPKFLSDDLPLFGAIVQDLFPGTALPDADYGDLKVEIEQCVTAMGLQVVPAFTKKIIQLFDTFNVRFGVMLVGPTGSAKSECYRALVKAMTSLKSKNPSSSTYANIFTHVLNPKCITMGELYGEVSVLSQEWTDGLASTIMREAIKDPSTDNRHWVVFDGPVDALWIENMNTVLDDNMTLCLANGERIKLRRELRMLFEVEDLAVASPATVSRCGMVYMPAGDIGTAPYIKSWVQHTLSKAIPEQVRAALLDTIDATFPLALAFQRQHCSEPIPTVDINLAASLCRIYESLFSEKHGVRFAPAENANATQAAVPGEAPAAEPATTAVASSSPAGSDQEQVATTTTESTAAADKASVPAADVFVDNLKALSNLVYVFALIWSVGGSIAESSRERFSDYIRELFPQSHIPKSGTVFEYFADLEHAAWKKWETRVPEFNFSLELPYFQLLVATVDTVTYSTIMEMQLDLNGSVFFTGVTGVGKSMVASDVLRKRKGDSGCVAITMNFSAQTNSRQTQESIESKLEKKRKNLLGGPVGKQVVIFVDDVNMPAVEQYGAQPPIELLRQFQDFKGFYDREKLFWKAITDTTVCCGAAPPVGGRNALTKRFTRHFHMLCMPSPSSSIIGRIFGKILAGYLASAQFRKEVAALADPIVKSTIQLYQAISTELLPIPAKAHYTFNLRDISKIFQGVLMCKPAAVGPNPDVMVRLWIHEAQRCLYDRLIDDADKRWFTERVIKLLADNFALQWEHKAVFEDDSKPLMFADFLRPGGEKEYEECRDMGRCIAALNEYLEEYNLNSTAKMNLVFFADAIRHIVRIARVLRQPRGNLMLVGVGGSGKQSLTRLACAMADYKCVQIESRKGYGYTEFRDDIKTVLTTTGVAGKPVVFLFSDSQIIEERFLEDINNLLNAGEIPNLFANDELSKIVDDLTDTVRKMGLPETRDMIYSTFVSRVRDNLHIVLCLSPVGDAFRVRCRMFPSLINCTTIDWFQPWPQQALLSVASRFLEPLDLPSDAIRQALQTLCVTVHLSVEQYCHKFFRMNRRRVYTTPKSYLDLLSLFLALLDEKRADLKTKYDRLSIGLTKMKETNEIVASLQGDLKKLQPELIVKSKETEELLAQVAQDQENADRVKKIVAAEEAVVNEQAAYVSKLQAEAQTDLDAAMPALEAAVESLNSLNKGDISEVKAMAKPPKGVVMVCEAVNILLGEKPDWDTCKKVMSNTQFLQLLKSYDKDNIPKATIKKVEAYVTQEDFSEKVMAKVSKAALSLCKWCLAIYTYSQVAKEVEPKRARLAEMNAQLADANAKLAQKQAELKAVIDKVEKLQIACTAAVNEKNRLNALSEQTKDRLGRASKLTTGLADEAVRWEVTAAALKGGIDNVVGDVFLASATVSYSGPFTGAFRESLLSEWRQAGADASLPTSAAYSLVSALGDPVEIRDWTLQGLPTDAVSIDSAICVLRGQRWPLMIDPQGQAKKWIKANRGKQLVVIRQTNPNLLRALEGAIRNGNPVLVEDCDETLESSMDPILNKAVFSQGGRPMIKLGDSTIDYDEAFRLYMTTKMANPHYLPEVCIKVNLINFTVTRLGLEDQLLGDVVRKERPDVEENKDRLVIRLAADKKQLKDIGDRILKMLSESTGNILDDEELIVTLADSKFTSNIINERVSEAEETAKTIESIRESYRPVAERGSVIYFVVADLALIDPMYQYSLFYFNRLFASCIDNAPTSTILVERLAFLMEEITLTMYENVCRGLFESHKLVYSFMVCGMIHRLSGVIKDAEWNLVLRGLTAAVASSSPAAAPPSPDTDLITDKGWAFLVGVEAQVPAFVGVTAHVAGNVDVWRAYVSQRDVARADPPAPYDTQLDLFQRIILLKAFREEKLSFAFSNYVSVQLGPKFVQVPTIELKTVYRDTDVKTPVIFVLSSGADPTSLLLRFATEKGFQDKLHVISLGQGQGPKAAALIDECSRAGHWCLLQNCHLAKSWMPALEAIVEQLADNQALLNPDFRLWLTSMPCTYFPVTVLQNGVKLTNEPPKGRIARACVVGLRSNLMRSYLTMDAASFEAHSRPDVWKRLLFGLSFFHAVVQERRKFGPLGFNIRYEFNESDLETSTQVLRMFLEEQAEIPWAALRYVCGEINYGGRVTDDWDRRCLMSILSRYYSVDILSDGAALSSSGAYRAPAAGPLQAYVDYIQALPSNETPDVFGMHDNANITFEMNESASIINTIVGVEPLDAAVSTGGLTNDQIVAQMADAFLVRRSLSSAAAACVPMLTTLAEQSALPPPLDRAQAHPTTFQLTPSGVMHSLGTVLAQEVERFNRLLHIIRSSLVQLGKAILGQVSMSTTLDLMYSAFLVNRVPKSWAAAAYPSLKPLSSWLHDLALRVDFMRSWMANGAPNAFWLSGFFFPQGFLTGVLQTHARKYLTPIDTLSFAFEVRPEVALDEIGSAPADGVIIYGLFLDGAQWDADAGRIVDARLGQCSSAMPAIHLIPGDTRHHHQQQQHPAYVCPVYKTSVRAGLLSTTGQSTNFVLAVDLPTDRAQDHWILRGTALLCQPE</sequence>
<dbReference type="GO" id="GO:0005930">
    <property type="term" value="C:axoneme"/>
    <property type="evidence" value="ECO:0007669"/>
    <property type="project" value="UniProtKB-SubCell"/>
</dbReference>
<dbReference type="Gene3D" id="3.20.180.20">
    <property type="entry name" value="Dynein heavy chain, N-terminal domain 2"/>
    <property type="match status" value="1"/>
</dbReference>
<evidence type="ECO:0000256" key="1">
    <source>
        <dbReference type="ARBA" id="ARBA00004230"/>
    </source>
</evidence>
<dbReference type="Pfam" id="PF18198">
    <property type="entry name" value="AAA_lid_11"/>
    <property type="match status" value="1"/>
</dbReference>
<keyword evidence="12" id="KW-0969">Cilium</keyword>
<dbReference type="InterPro" id="IPR041589">
    <property type="entry name" value="DNAH3_AAA_lid_1"/>
</dbReference>
<dbReference type="FunFam" id="1.10.8.1220:FF:000001">
    <property type="entry name" value="Dynein axonemal heavy chain 5"/>
    <property type="match status" value="1"/>
</dbReference>
<dbReference type="FunFam" id="3.40.50.300:FF:000063">
    <property type="entry name" value="dynein heavy chain 6, axonemal"/>
    <property type="match status" value="1"/>
</dbReference>
<dbReference type="Pfam" id="PF12774">
    <property type="entry name" value="AAA_6"/>
    <property type="match status" value="1"/>
</dbReference>
<dbReference type="InterPro" id="IPR013602">
    <property type="entry name" value="Dynein_heavy_linker"/>
</dbReference>